<dbReference type="OrthoDB" id="449424at2759"/>
<dbReference type="FunFam" id="1.10.510.10:FF:000571">
    <property type="entry name" value="Maternal embryonic leucine zipper kinase"/>
    <property type="match status" value="1"/>
</dbReference>
<dbReference type="PROSITE" id="PS00108">
    <property type="entry name" value="PROTEIN_KINASE_ST"/>
    <property type="match status" value="1"/>
</dbReference>
<dbReference type="GO" id="GO:0005524">
    <property type="term" value="F:ATP binding"/>
    <property type="evidence" value="ECO:0007669"/>
    <property type="project" value="UniProtKB-UniRule"/>
</dbReference>
<evidence type="ECO:0000256" key="1">
    <source>
        <dbReference type="ARBA" id="ARBA00011245"/>
    </source>
</evidence>
<dbReference type="CDD" id="cd14003">
    <property type="entry name" value="STKc_AMPK-like"/>
    <property type="match status" value="1"/>
</dbReference>
<protein>
    <recommendedName>
        <fullName evidence="6">Protein kinase domain-containing protein</fullName>
    </recommendedName>
</protein>
<evidence type="ECO:0000313" key="7">
    <source>
        <dbReference type="EMBL" id="TNV72406.1"/>
    </source>
</evidence>
<dbReference type="InterPro" id="IPR000719">
    <property type="entry name" value="Prot_kinase_dom"/>
</dbReference>
<feature type="binding site" evidence="4">
    <location>
        <position position="54"/>
    </location>
    <ligand>
        <name>ATP</name>
        <dbReference type="ChEBI" id="CHEBI:30616"/>
    </ligand>
</feature>
<name>A0A8J8NCE1_HALGN</name>
<dbReference type="InterPro" id="IPR017441">
    <property type="entry name" value="Protein_kinase_ATP_BS"/>
</dbReference>
<comment type="subunit">
    <text evidence="1">Monomer.</text>
</comment>
<evidence type="ECO:0000313" key="8">
    <source>
        <dbReference type="Proteomes" id="UP000785679"/>
    </source>
</evidence>
<dbReference type="Pfam" id="PF00069">
    <property type="entry name" value="Pkinase"/>
    <property type="match status" value="1"/>
</dbReference>
<dbReference type="PROSITE" id="PS50011">
    <property type="entry name" value="PROTEIN_KINASE_DOM"/>
    <property type="match status" value="1"/>
</dbReference>
<dbReference type="GO" id="GO:0005737">
    <property type="term" value="C:cytoplasm"/>
    <property type="evidence" value="ECO:0007669"/>
    <property type="project" value="TreeGrafter"/>
</dbReference>
<dbReference type="FunFam" id="3.30.200.20:FF:000042">
    <property type="entry name" value="Aurora kinase A"/>
    <property type="match status" value="1"/>
</dbReference>
<evidence type="ECO:0000256" key="3">
    <source>
        <dbReference type="ARBA" id="ARBA00022840"/>
    </source>
</evidence>
<dbReference type="PANTHER" id="PTHR24346:SF30">
    <property type="entry name" value="MATERNAL EMBRYONIC LEUCINE ZIPPER KINASE"/>
    <property type="match status" value="1"/>
</dbReference>
<accession>A0A8J8NCE1</accession>
<dbReference type="InterPro" id="IPR008271">
    <property type="entry name" value="Ser/Thr_kinase_AS"/>
</dbReference>
<dbReference type="Proteomes" id="UP000785679">
    <property type="component" value="Unassembled WGS sequence"/>
</dbReference>
<dbReference type="GO" id="GO:0004674">
    <property type="term" value="F:protein serine/threonine kinase activity"/>
    <property type="evidence" value="ECO:0007669"/>
    <property type="project" value="UniProtKB-KW"/>
</dbReference>
<keyword evidence="3 4" id="KW-0067">ATP-binding</keyword>
<comment type="caution">
    <text evidence="7">The sequence shown here is derived from an EMBL/GenBank/DDBJ whole genome shotgun (WGS) entry which is preliminary data.</text>
</comment>
<dbReference type="PROSITE" id="PS00107">
    <property type="entry name" value="PROTEIN_KINASE_ATP"/>
    <property type="match status" value="1"/>
</dbReference>
<organism evidence="7 8">
    <name type="scientific">Halteria grandinella</name>
    <dbReference type="NCBI Taxonomy" id="5974"/>
    <lineage>
        <taxon>Eukaryota</taxon>
        <taxon>Sar</taxon>
        <taxon>Alveolata</taxon>
        <taxon>Ciliophora</taxon>
        <taxon>Intramacronucleata</taxon>
        <taxon>Spirotrichea</taxon>
        <taxon>Stichotrichia</taxon>
        <taxon>Sporadotrichida</taxon>
        <taxon>Halteriidae</taxon>
        <taxon>Halteria</taxon>
    </lineage>
</organism>
<keyword evidence="5" id="KW-0723">Serine/threonine-protein kinase</keyword>
<dbReference type="Gene3D" id="1.10.510.10">
    <property type="entry name" value="Transferase(Phosphotransferase) domain 1"/>
    <property type="match status" value="1"/>
</dbReference>
<dbReference type="SUPFAM" id="SSF56112">
    <property type="entry name" value="Protein kinase-like (PK-like)"/>
    <property type="match status" value="1"/>
</dbReference>
<evidence type="ECO:0000256" key="5">
    <source>
        <dbReference type="RuleBase" id="RU000304"/>
    </source>
</evidence>
<dbReference type="AlphaFoldDB" id="A0A8J8NCE1"/>
<keyword evidence="2 4" id="KW-0547">Nucleotide-binding</keyword>
<dbReference type="InterPro" id="IPR011009">
    <property type="entry name" value="Kinase-like_dom_sf"/>
</dbReference>
<feature type="domain" description="Protein kinase" evidence="6">
    <location>
        <begin position="25"/>
        <end position="304"/>
    </location>
</feature>
<evidence type="ECO:0000256" key="4">
    <source>
        <dbReference type="PROSITE-ProRule" id="PRU10141"/>
    </source>
</evidence>
<keyword evidence="5" id="KW-0808">Transferase</keyword>
<evidence type="ECO:0000256" key="2">
    <source>
        <dbReference type="ARBA" id="ARBA00022741"/>
    </source>
</evidence>
<dbReference type="GO" id="GO:0035556">
    <property type="term" value="P:intracellular signal transduction"/>
    <property type="evidence" value="ECO:0007669"/>
    <property type="project" value="TreeGrafter"/>
</dbReference>
<dbReference type="SMART" id="SM00220">
    <property type="entry name" value="S_TKc"/>
    <property type="match status" value="1"/>
</dbReference>
<keyword evidence="8" id="KW-1185">Reference proteome</keyword>
<dbReference type="PANTHER" id="PTHR24346">
    <property type="entry name" value="MAP/MICROTUBULE AFFINITY-REGULATING KINASE"/>
    <property type="match status" value="1"/>
</dbReference>
<keyword evidence="5" id="KW-0418">Kinase</keyword>
<reference evidence="7" key="1">
    <citation type="submission" date="2019-06" db="EMBL/GenBank/DDBJ databases">
        <authorList>
            <person name="Zheng W."/>
        </authorList>
    </citation>
    <scope>NUCLEOTIDE SEQUENCE</scope>
    <source>
        <strain evidence="7">QDHG01</strain>
    </source>
</reference>
<evidence type="ECO:0000259" key="6">
    <source>
        <dbReference type="PROSITE" id="PS50011"/>
    </source>
</evidence>
<sequence>MHFLYTIDRNKFRAPAQQPLQLKDFSIGILIGAGAFATVKRAVHKESQFTVALKQYDKRHLSKDPNAQESLHKEILILSQVDHPNVMGLFEVIDTRMNVNLVMEMCNGKSLYHYIKKKESMRLPEDECRIIFRQIVSGIAYLHENNIVHRDLKLDNILVDPQDGHRVKIIDFGFSIKSAADQKLSLFCGTPHYMDPDISKKKDYNGHAADVWAMGVILFILVTGKLPFFGDFEQDLFRKIQGAKYVFPTSQQLKDQQNAMGSQRNIRSEEVVVSPECKNVIRKIFQAESSMRVTAKDLLEDPWVKGISAYSALSTTVQGGQGISDVSIASNL</sequence>
<comment type="similarity">
    <text evidence="5">Belongs to the protein kinase superfamily.</text>
</comment>
<gene>
    <name evidence="7" type="ORF">FGO68_gene4325</name>
</gene>
<proteinExistence type="inferred from homology"/>
<dbReference type="EMBL" id="RRYP01022501">
    <property type="protein sequence ID" value="TNV72406.1"/>
    <property type="molecule type" value="Genomic_DNA"/>
</dbReference>